<reference evidence="9" key="1">
    <citation type="submission" date="2024-05" db="EMBL/GenBank/DDBJ databases">
        <authorList>
            <person name="Bunk B."/>
            <person name="Swiderski J."/>
            <person name="Sproer C."/>
            <person name="Thiel V."/>
        </authorList>
    </citation>
    <scope>NUCLEOTIDE SEQUENCE</scope>
    <source>
        <strain evidence="9">DSM 17735</strain>
    </source>
</reference>
<feature type="binding site" evidence="6">
    <location>
        <position position="101"/>
    </location>
    <ligand>
        <name>a divalent metal cation</name>
        <dbReference type="ChEBI" id="CHEBI:60240"/>
        <label>1</label>
    </ligand>
</feature>
<dbReference type="InterPro" id="IPR036005">
    <property type="entry name" value="Creatinase/aminopeptidase-like"/>
</dbReference>
<evidence type="ECO:0000256" key="5">
    <source>
        <dbReference type="ARBA" id="ARBA00022801"/>
    </source>
</evidence>
<evidence type="ECO:0000256" key="6">
    <source>
        <dbReference type="HAMAP-Rule" id="MF_01974"/>
    </source>
</evidence>
<evidence type="ECO:0000256" key="4">
    <source>
        <dbReference type="ARBA" id="ARBA00022723"/>
    </source>
</evidence>
<dbReference type="InterPro" id="IPR000994">
    <property type="entry name" value="Pept_M24"/>
</dbReference>
<evidence type="ECO:0000313" key="9">
    <source>
        <dbReference type="EMBL" id="XBP68511.1"/>
    </source>
</evidence>
<dbReference type="PRINTS" id="PR00599">
    <property type="entry name" value="MAPEPTIDASE"/>
</dbReference>
<dbReference type="Pfam" id="PF00557">
    <property type="entry name" value="Peptidase_M24"/>
    <property type="match status" value="1"/>
</dbReference>
<keyword evidence="4 6" id="KW-0479">Metal-binding</keyword>
<comment type="function">
    <text evidence="1 6">Removes the N-terminal methionine from nascent proteins. The N-terminal methionine is often cleaved when the second residue in the primary sequence is small and uncharged (Met-Ala-, Cys, Gly, Pro, Ser, Thr, or Val). Requires deformylation of the N(alpha)-formylated initiator methionine before it can be hydrolyzed.</text>
</comment>
<feature type="binding site" evidence="6">
    <location>
        <position position="241"/>
    </location>
    <ligand>
        <name>a divalent metal cation</name>
        <dbReference type="ChEBI" id="CHEBI:60240"/>
        <label>1</label>
    </ligand>
</feature>
<dbReference type="GO" id="GO:0046872">
    <property type="term" value="F:metal ion binding"/>
    <property type="evidence" value="ECO:0007669"/>
    <property type="project" value="UniProtKB-UniRule"/>
</dbReference>
<dbReference type="SUPFAM" id="SSF55920">
    <property type="entry name" value="Creatinase/aminopeptidase"/>
    <property type="match status" value="1"/>
</dbReference>
<dbReference type="PANTHER" id="PTHR43330:SF27">
    <property type="entry name" value="METHIONINE AMINOPEPTIDASE"/>
    <property type="match status" value="1"/>
</dbReference>
<dbReference type="EC" id="3.4.11.18" evidence="6 7"/>
<sequence>MSITYKNAEEIEHLRVAGRLAGELLDYLTPFVKPGVTTNDINQLAHDYMVEVQGTVPATLGYGPPNYPPYPKSLCTSVNHQVCHGIPNDKPLKKGDIVNLDVTGIKDGWHGDSSRMFLVGECSIAARRLCLVTYEAMWQGIMRVKPGVRLGDIGFAIQTFAEKHGYSVVREFCGHGIGRKFHEEPQVMHYGRPGTMEELKPGMVFTIEPMINIGKRDIKDGAEKDGWSIVTRDHSLSAQWEHMVAVTETGYEVLTLSAGSPPIPDFVPQHQPAQVNA</sequence>
<dbReference type="EMBL" id="CP157675">
    <property type="protein sequence ID" value="XBP68511.1"/>
    <property type="molecule type" value="Genomic_DNA"/>
</dbReference>
<dbReference type="GO" id="GO:0004239">
    <property type="term" value="F:initiator methionyl aminopeptidase activity"/>
    <property type="evidence" value="ECO:0007669"/>
    <property type="project" value="UniProtKB-UniRule"/>
</dbReference>
<name>A0AAU7LLP7_9BURK</name>
<dbReference type="PROSITE" id="PS00680">
    <property type="entry name" value="MAP_1"/>
    <property type="match status" value="1"/>
</dbReference>
<protein>
    <recommendedName>
        <fullName evidence="6 7">Methionine aminopeptidase</fullName>
        <shortName evidence="6">MAP</shortName>
        <shortName evidence="6">MetAP</shortName>
        <ecNumber evidence="6 7">3.4.11.18</ecNumber>
    </recommendedName>
    <alternativeName>
        <fullName evidence="6">Peptidase M</fullName>
    </alternativeName>
</protein>
<feature type="binding site" evidence="6">
    <location>
        <position position="182"/>
    </location>
    <ligand>
        <name>substrate</name>
    </ligand>
</feature>
<dbReference type="HAMAP" id="MF_01974">
    <property type="entry name" value="MetAP_1"/>
    <property type="match status" value="1"/>
</dbReference>
<dbReference type="NCBIfam" id="TIGR00500">
    <property type="entry name" value="met_pdase_I"/>
    <property type="match status" value="1"/>
</dbReference>
<comment type="subunit">
    <text evidence="6">Monomer.</text>
</comment>
<feature type="binding site" evidence="6">
    <location>
        <position position="112"/>
    </location>
    <ligand>
        <name>a divalent metal cation</name>
        <dbReference type="ChEBI" id="CHEBI:60240"/>
        <label>1</label>
    </ligand>
</feature>
<dbReference type="CDD" id="cd01086">
    <property type="entry name" value="MetAP1"/>
    <property type="match status" value="1"/>
</dbReference>
<dbReference type="NCBIfam" id="NF008970">
    <property type="entry name" value="PRK12318.1"/>
    <property type="match status" value="1"/>
</dbReference>
<dbReference type="InterPro" id="IPR001714">
    <property type="entry name" value="Pept_M24_MAP"/>
</dbReference>
<comment type="similarity">
    <text evidence="6">Belongs to the peptidase M24A family. Methionine aminopeptidase type 1 subfamily.</text>
</comment>
<dbReference type="InterPro" id="IPR002467">
    <property type="entry name" value="Pept_M24A_MAP1"/>
</dbReference>
<evidence type="ECO:0000256" key="2">
    <source>
        <dbReference type="ARBA" id="ARBA00022438"/>
    </source>
</evidence>
<proteinExistence type="inferred from homology"/>
<keyword evidence="5 6" id="KW-0378">Hydrolase</keyword>
<feature type="binding site" evidence="6">
    <location>
        <position position="241"/>
    </location>
    <ligand>
        <name>a divalent metal cation</name>
        <dbReference type="ChEBI" id="CHEBI:60240"/>
        <label>2</label>
        <note>catalytic</note>
    </ligand>
</feature>
<evidence type="ECO:0000256" key="3">
    <source>
        <dbReference type="ARBA" id="ARBA00022670"/>
    </source>
</evidence>
<dbReference type="PANTHER" id="PTHR43330">
    <property type="entry name" value="METHIONINE AMINOPEPTIDASE"/>
    <property type="match status" value="1"/>
</dbReference>
<evidence type="ECO:0000256" key="1">
    <source>
        <dbReference type="ARBA" id="ARBA00002521"/>
    </source>
</evidence>
<feature type="binding site" evidence="6">
    <location>
        <position position="112"/>
    </location>
    <ligand>
        <name>a divalent metal cation</name>
        <dbReference type="ChEBI" id="CHEBI:60240"/>
        <label>2</label>
        <note>catalytic</note>
    </ligand>
</feature>
<dbReference type="GO" id="GO:0006508">
    <property type="term" value="P:proteolysis"/>
    <property type="evidence" value="ECO:0007669"/>
    <property type="project" value="UniProtKB-KW"/>
</dbReference>
<feature type="domain" description="Peptidase M24" evidence="8">
    <location>
        <begin position="12"/>
        <end position="248"/>
    </location>
</feature>
<dbReference type="GO" id="GO:0005829">
    <property type="term" value="C:cytosol"/>
    <property type="evidence" value="ECO:0007669"/>
    <property type="project" value="TreeGrafter"/>
</dbReference>
<comment type="cofactor">
    <cofactor evidence="6">
        <name>Co(2+)</name>
        <dbReference type="ChEBI" id="CHEBI:48828"/>
    </cofactor>
    <cofactor evidence="6">
        <name>Zn(2+)</name>
        <dbReference type="ChEBI" id="CHEBI:29105"/>
    </cofactor>
    <cofactor evidence="6">
        <name>Mn(2+)</name>
        <dbReference type="ChEBI" id="CHEBI:29035"/>
    </cofactor>
    <cofactor evidence="6">
        <name>Fe(2+)</name>
        <dbReference type="ChEBI" id="CHEBI:29033"/>
    </cofactor>
    <text evidence="6">Binds 2 divalent metal cations per subunit. Has a high-affinity and a low affinity metal-binding site. The true nature of the physiological cofactor is under debate. The enzyme is active with cobalt, zinc, manganese or divalent iron ions. Most likely, methionine aminopeptidases function as mononuclear Fe(2+)-metalloproteases under physiological conditions, and the catalytically relevant metal-binding site has been assigned to the histidine-containing high-affinity site.</text>
</comment>
<dbReference type="RefSeq" id="WP_349276504.1">
    <property type="nucleotide sequence ID" value="NZ_CBCSCU010000020.1"/>
</dbReference>
<keyword evidence="2 6" id="KW-0031">Aminopeptidase</keyword>
<gene>
    <name evidence="6 9" type="primary">map</name>
    <name evidence="9" type="ORF">ABLV49_11280</name>
</gene>
<feature type="binding site" evidence="6">
    <location>
        <position position="208"/>
    </location>
    <ligand>
        <name>a divalent metal cation</name>
        <dbReference type="ChEBI" id="CHEBI:60240"/>
        <label>2</label>
        <note>catalytic</note>
    </ligand>
</feature>
<dbReference type="GO" id="GO:0070006">
    <property type="term" value="F:metalloaminopeptidase activity"/>
    <property type="evidence" value="ECO:0007669"/>
    <property type="project" value="UniProtKB-UniRule"/>
</dbReference>
<accession>A0AAU7LLP7</accession>
<comment type="catalytic activity">
    <reaction evidence="6 7">
        <text>Release of N-terminal amino acids, preferentially methionine, from peptides and arylamides.</text>
        <dbReference type="EC" id="3.4.11.18"/>
    </reaction>
</comment>
<dbReference type="Gene3D" id="3.90.230.10">
    <property type="entry name" value="Creatinase/methionine aminopeptidase superfamily"/>
    <property type="match status" value="1"/>
</dbReference>
<feature type="binding site" evidence="6">
    <location>
        <position position="175"/>
    </location>
    <ligand>
        <name>a divalent metal cation</name>
        <dbReference type="ChEBI" id="CHEBI:60240"/>
        <label>2</label>
        <note>catalytic</note>
    </ligand>
</feature>
<organism evidence="9">
    <name type="scientific">Polaromonas hydrogenivorans</name>
    <dbReference type="NCBI Taxonomy" id="335476"/>
    <lineage>
        <taxon>Bacteria</taxon>
        <taxon>Pseudomonadati</taxon>
        <taxon>Pseudomonadota</taxon>
        <taxon>Betaproteobacteria</taxon>
        <taxon>Burkholderiales</taxon>
        <taxon>Comamonadaceae</taxon>
        <taxon>Polaromonas</taxon>
    </lineage>
</organism>
<dbReference type="AlphaFoldDB" id="A0AAU7LLP7"/>
<evidence type="ECO:0000259" key="8">
    <source>
        <dbReference type="Pfam" id="PF00557"/>
    </source>
</evidence>
<feature type="binding site" evidence="6">
    <location>
        <position position="84"/>
    </location>
    <ligand>
        <name>substrate</name>
    </ligand>
</feature>
<keyword evidence="3 6" id="KW-0645">Protease</keyword>
<evidence type="ECO:0000256" key="7">
    <source>
        <dbReference type="RuleBase" id="RU003653"/>
    </source>
</evidence>